<comment type="similarity">
    <text evidence="4">Belongs to the trans-sulfuration enzymes family.</text>
</comment>
<dbReference type="InterPro" id="IPR000277">
    <property type="entry name" value="Cys/Met-Metab_PyrdxlP-dep_enz"/>
</dbReference>
<comment type="caution">
    <text evidence="5">The sequence shown here is derived from an EMBL/GenBank/DDBJ whole genome shotgun (WGS) entry which is preliminary data.</text>
</comment>
<dbReference type="SUPFAM" id="SSF53383">
    <property type="entry name" value="PLP-dependent transferases"/>
    <property type="match status" value="1"/>
</dbReference>
<reference evidence="5" key="1">
    <citation type="submission" date="2022-03" db="EMBL/GenBank/DDBJ databases">
        <authorList>
            <person name="Legras J.-L."/>
            <person name="Devillers H."/>
            <person name="Grondin C."/>
        </authorList>
    </citation>
    <scope>NUCLEOTIDE SEQUENCE</scope>
    <source>
        <strain evidence="5">CLIB 1423</strain>
    </source>
</reference>
<dbReference type="InterPro" id="IPR015421">
    <property type="entry name" value="PyrdxlP-dep_Trfase_major"/>
</dbReference>
<accession>A0A9P0QVN6</accession>
<protein>
    <submittedName>
        <fullName evidence="5">Uncharacterized trans-sulfuration enzyme</fullName>
    </submittedName>
</protein>
<evidence type="ECO:0000256" key="1">
    <source>
        <dbReference type="ARBA" id="ARBA00001933"/>
    </source>
</evidence>
<sequence length="378" mass="41452">MAGIGTNSIHAADKLSRVSDVIQPINVTTTFRYSEDPSTYVKAVDRTYDSIIGDHYYSRLTHPNSEAAEEIIGTITNAKAVAYSSGLASIFAAFTYFNPKTVAIGLGYHGTHGITKIFSKLTNLKQITLQDVAKDPTQLSTGDVIYVETPVNPDGEVFDLEFFGNIAHSRGALLLVDATFAPPPLSDPFKQGADLVIHSATKFFGGHSDLLAGILLTKSDKVKNDLVYERLLLGSTIANLESFLLIRSLKTFELRIRRQSSNATKIVEYLSANQHKFPKLVKISHGSLQKDAFIAKQMPNGHSPIFCIELETEELARSFPSKLEYFHHATSLGGVESLIEWRPISDSTCPVTLLRVSVGVENVEDLIADITKALESIH</sequence>
<dbReference type="GO" id="GO:0016846">
    <property type="term" value="F:carbon-sulfur lyase activity"/>
    <property type="evidence" value="ECO:0007669"/>
    <property type="project" value="TreeGrafter"/>
</dbReference>
<dbReference type="EMBL" id="CAKXYY010000036">
    <property type="protein sequence ID" value="CAH2355867.1"/>
    <property type="molecule type" value="Genomic_DNA"/>
</dbReference>
<evidence type="ECO:0000256" key="3">
    <source>
        <dbReference type="PIRSR" id="PIRSR001434-2"/>
    </source>
</evidence>
<dbReference type="InterPro" id="IPR015422">
    <property type="entry name" value="PyrdxlP-dep_Trfase_small"/>
</dbReference>
<dbReference type="Gene3D" id="3.40.640.10">
    <property type="entry name" value="Type I PLP-dependent aspartate aminotransferase-like (Major domain)"/>
    <property type="match status" value="1"/>
</dbReference>
<dbReference type="PANTHER" id="PTHR11808:SF35">
    <property type="entry name" value="CYSTATHIONINE GAMMA-SYNTHASE (AFU_ORTHOLOGUE AFUA_7G01590)"/>
    <property type="match status" value="1"/>
</dbReference>
<feature type="modified residue" description="N6-(pyridoxal phosphate)lysine" evidence="3">
    <location>
        <position position="202"/>
    </location>
</feature>
<dbReference type="PIRSF" id="PIRSF001434">
    <property type="entry name" value="CGS"/>
    <property type="match status" value="1"/>
</dbReference>
<keyword evidence="6" id="KW-1185">Reference proteome</keyword>
<comment type="cofactor">
    <cofactor evidence="1 4">
        <name>pyridoxal 5'-phosphate</name>
        <dbReference type="ChEBI" id="CHEBI:597326"/>
    </cofactor>
</comment>
<name>A0A9P0QVN6_9ASCO</name>
<dbReference type="OrthoDB" id="3512640at2759"/>
<dbReference type="Pfam" id="PF01053">
    <property type="entry name" value="Cys_Met_Meta_PP"/>
    <property type="match status" value="1"/>
</dbReference>
<evidence type="ECO:0000313" key="5">
    <source>
        <dbReference type="EMBL" id="CAH2355867.1"/>
    </source>
</evidence>
<dbReference type="GO" id="GO:0019346">
    <property type="term" value="P:transsulfuration"/>
    <property type="evidence" value="ECO:0007669"/>
    <property type="project" value="InterPro"/>
</dbReference>
<dbReference type="Gene3D" id="3.90.1150.10">
    <property type="entry name" value="Aspartate Aminotransferase, domain 1"/>
    <property type="match status" value="1"/>
</dbReference>
<dbReference type="GO" id="GO:0005737">
    <property type="term" value="C:cytoplasm"/>
    <property type="evidence" value="ECO:0007669"/>
    <property type="project" value="TreeGrafter"/>
</dbReference>
<dbReference type="AlphaFoldDB" id="A0A9P0QVN6"/>
<dbReference type="InterPro" id="IPR015424">
    <property type="entry name" value="PyrdxlP-dep_Trfase"/>
</dbReference>
<dbReference type="Proteomes" id="UP000837801">
    <property type="component" value="Unassembled WGS sequence"/>
</dbReference>
<keyword evidence="2 3" id="KW-0663">Pyridoxal phosphate</keyword>
<gene>
    <name evidence="5" type="ORF">CLIB1423_36S00650</name>
</gene>
<evidence type="ECO:0000313" key="6">
    <source>
        <dbReference type="Proteomes" id="UP000837801"/>
    </source>
</evidence>
<evidence type="ECO:0000256" key="2">
    <source>
        <dbReference type="ARBA" id="ARBA00022898"/>
    </source>
</evidence>
<dbReference type="PROSITE" id="PS00868">
    <property type="entry name" value="CYS_MET_METAB_PP"/>
    <property type="match status" value="1"/>
</dbReference>
<dbReference type="GO" id="GO:0030170">
    <property type="term" value="F:pyridoxal phosphate binding"/>
    <property type="evidence" value="ECO:0007669"/>
    <property type="project" value="InterPro"/>
</dbReference>
<dbReference type="InterPro" id="IPR054542">
    <property type="entry name" value="Cys_met_metab_PP"/>
</dbReference>
<proteinExistence type="inferred from homology"/>
<dbReference type="PANTHER" id="PTHR11808">
    <property type="entry name" value="TRANS-SULFURATION ENZYME FAMILY MEMBER"/>
    <property type="match status" value="1"/>
</dbReference>
<organism evidence="5 6">
    <name type="scientific">[Candida] railenensis</name>
    <dbReference type="NCBI Taxonomy" id="45579"/>
    <lineage>
        <taxon>Eukaryota</taxon>
        <taxon>Fungi</taxon>
        <taxon>Dikarya</taxon>
        <taxon>Ascomycota</taxon>
        <taxon>Saccharomycotina</taxon>
        <taxon>Pichiomycetes</taxon>
        <taxon>Debaryomycetaceae</taxon>
        <taxon>Kurtzmaniella</taxon>
    </lineage>
</organism>
<evidence type="ECO:0000256" key="4">
    <source>
        <dbReference type="RuleBase" id="RU362118"/>
    </source>
</evidence>